<dbReference type="PANTHER" id="PTHR43116:SF3">
    <property type="entry name" value="CLASS I PEPTIDE CHAIN RELEASE FACTOR"/>
    <property type="match status" value="1"/>
</dbReference>
<dbReference type="AlphaFoldDB" id="A0A4Q1RJZ2"/>
<evidence type="ECO:0000256" key="6">
    <source>
        <dbReference type="HAMAP-Rule" id="MF_00094"/>
    </source>
</evidence>
<dbReference type="GO" id="GO:0005737">
    <property type="term" value="C:cytoplasm"/>
    <property type="evidence" value="ECO:0007669"/>
    <property type="project" value="UniProtKB-SubCell"/>
</dbReference>
<reference evidence="9 10" key="1">
    <citation type="submission" date="2019-01" db="EMBL/GenBank/DDBJ databases">
        <title>Blautia sp. nov. KGMB01111 isolated human feces.</title>
        <authorList>
            <person name="Park J.-E."/>
            <person name="Kim J.-S."/>
            <person name="Park S.-H."/>
        </authorList>
    </citation>
    <scope>NUCLEOTIDE SEQUENCE [LARGE SCALE GENOMIC DNA]</scope>
    <source>
        <strain evidence="9 10">KGMB01111</strain>
    </source>
</reference>
<evidence type="ECO:0000256" key="2">
    <source>
        <dbReference type="ARBA" id="ARBA00010835"/>
    </source>
</evidence>
<dbReference type="EMBL" id="SDKC01000001">
    <property type="protein sequence ID" value="RXS76121.1"/>
    <property type="molecule type" value="Genomic_DNA"/>
</dbReference>
<dbReference type="Pfam" id="PF03462">
    <property type="entry name" value="PCRF"/>
    <property type="match status" value="1"/>
</dbReference>
<evidence type="ECO:0000259" key="8">
    <source>
        <dbReference type="PROSITE" id="PS00745"/>
    </source>
</evidence>
<dbReference type="Pfam" id="PF00472">
    <property type="entry name" value="RF-1"/>
    <property type="match status" value="1"/>
</dbReference>
<feature type="coiled-coil region" evidence="7">
    <location>
        <begin position="18"/>
        <end position="90"/>
    </location>
</feature>
<comment type="subcellular location">
    <subcellularLocation>
        <location evidence="6">Cytoplasm</location>
    </subcellularLocation>
</comment>
<comment type="PTM">
    <text evidence="6">Methylated by PrmC. Methylation increases the termination efficiency of RF2.</text>
</comment>
<comment type="caution">
    <text evidence="9">The sequence shown here is derived from an EMBL/GenBank/DDBJ whole genome shotgun (WGS) entry which is preliminary data.</text>
</comment>
<comment type="function">
    <text evidence="1 6">Peptide chain release factor 2 directs the termination of translation in response to the peptide chain termination codons UGA and UAA.</text>
</comment>
<sequence length="379" mass="43380">MVELDQFKATLNSYAKPLEEMRDSLDLENKEKRIEELERKMEEPDFWDNPERSQEMMKELKSLKDDKEIYENLESQRDDMETLIEMGYEENDASVISEIQEIMDQFEADFETIRMKTLLSGEYDSKDAIIKLNAGAGGTESCDWAGMLYRMYTRWAEKKGFALEVLDYLDGDEAGIKSVTFEVHGENAYGYLKSEKGVHRLVRISPFNAAGKRQTSFVSCDVMPDIDEDLDVEIKEDDLRIDTYRSSGAGGQHINKTSSAIRITHIPTGIVVQCQNERSQFQNKDKAMQMLKAKLYLLKQQENMEKLSGIRGEVTDIGWGNQIRSYVLQPYTMVKDHRTGTESGNVDSVLDGNLDPFINGYLKWIALGGKQPENADEEM</sequence>
<evidence type="ECO:0000256" key="7">
    <source>
        <dbReference type="SAM" id="Coils"/>
    </source>
</evidence>
<keyword evidence="7" id="KW-0175">Coiled coil</keyword>
<organism evidence="9 10">
    <name type="scientific">Blautia faecicola</name>
    <dbReference type="NCBI Taxonomy" id="2509240"/>
    <lineage>
        <taxon>Bacteria</taxon>
        <taxon>Bacillati</taxon>
        <taxon>Bacillota</taxon>
        <taxon>Clostridia</taxon>
        <taxon>Lachnospirales</taxon>
        <taxon>Lachnospiraceae</taxon>
        <taxon>Blautia</taxon>
    </lineage>
</organism>
<dbReference type="NCBIfam" id="TIGR00020">
    <property type="entry name" value="prfB"/>
    <property type="match status" value="1"/>
</dbReference>
<evidence type="ECO:0000256" key="1">
    <source>
        <dbReference type="ARBA" id="ARBA00002613"/>
    </source>
</evidence>
<gene>
    <name evidence="6" type="primary">prfB</name>
    <name evidence="9" type="ORF">ETP43_13560</name>
</gene>
<dbReference type="InterPro" id="IPR045853">
    <property type="entry name" value="Pep_chain_release_fac_I_sf"/>
</dbReference>
<evidence type="ECO:0000256" key="5">
    <source>
        <dbReference type="ARBA" id="ARBA00022917"/>
    </source>
</evidence>
<dbReference type="Proteomes" id="UP000290106">
    <property type="component" value="Unassembled WGS sequence"/>
</dbReference>
<dbReference type="GO" id="GO:0016149">
    <property type="term" value="F:translation release factor activity, codon specific"/>
    <property type="evidence" value="ECO:0007669"/>
    <property type="project" value="UniProtKB-UniRule"/>
</dbReference>
<keyword evidence="5 6" id="KW-0648">Protein biosynthesis</keyword>
<dbReference type="OrthoDB" id="9806673at2"/>
<dbReference type="HAMAP" id="MF_00094">
    <property type="entry name" value="Rel_fac_2"/>
    <property type="match status" value="1"/>
</dbReference>
<proteinExistence type="inferred from homology"/>
<dbReference type="PROSITE" id="PS00745">
    <property type="entry name" value="RF_PROK_I"/>
    <property type="match status" value="1"/>
</dbReference>
<evidence type="ECO:0000313" key="10">
    <source>
        <dbReference type="Proteomes" id="UP000290106"/>
    </source>
</evidence>
<dbReference type="FunFam" id="3.30.160.20:FF:000010">
    <property type="entry name" value="Peptide chain release factor 2"/>
    <property type="match status" value="1"/>
</dbReference>
<dbReference type="RefSeq" id="WP_129258648.1">
    <property type="nucleotide sequence ID" value="NZ_JBGKFY010000003.1"/>
</dbReference>
<dbReference type="InterPro" id="IPR004374">
    <property type="entry name" value="PrfB"/>
</dbReference>
<evidence type="ECO:0000256" key="4">
    <source>
        <dbReference type="ARBA" id="ARBA00022481"/>
    </source>
</evidence>
<keyword evidence="4 6" id="KW-0488">Methylation</keyword>
<name>A0A4Q1RJZ2_9FIRM</name>
<dbReference type="InterPro" id="IPR000352">
    <property type="entry name" value="Pep_chain_release_fac_I"/>
</dbReference>
<evidence type="ECO:0000256" key="3">
    <source>
        <dbReference type="ARBA" id="ARBA00019192"/>
    </source>
</evidence>
<feature type="modified residue" description="N5-methylglutamine" evidence="6">
    <location>
        <position position="252"/>
    </location>
</feature>
<dbReference type="InterPro" id="IPR005139">
    <property type="entry name" value="PCRF"/>
</dbReference>
<accession>A0A4Q1RJZ2</accession>
<comment type="similarity">
    <text evidence="2 6">Belongs to the prokaryotic/mitochondrial release factor family.</text>
</comment>
<dbReference type="Gene3D" id="3.30.160.20">
    <property type="match status" value="1"/>
</dbReference>
<evidence type="ECO:0000313" key="9">
    <source>
        <dbReference type="EMBL" id="RXS76121.1"/>
    </source>
</evidence>
<feature type="domain" description="Prokaryotic-type class I peptide chain release factors" evidence="8">
    <location>
        <begin position="245"/>
        <end position="261"/>
    </location>
</feature>
<dbReference type="Gene3D" id="3.30.70.1660">
    <property type="match status" value="1"/>
</dbReference>
<keyword evidence="10" id="KW-1185">Reference proteome</keyword>
<dbReference type="SUPFAM" id="SSF75620">
    <property type="entry name" value="Release factor"/>
    <property type="match status" value="1"/>
</dbReference>
<dbReference type="SMART" id="SM00937">
    <property type="entry name" value="PCRF"/>
    <property type="match status" value="1"/>
</dbReference>
<protein>
    <recommendedName>
        <fullName evidence="3 6">Peptide chain release factor 2</fullName>
        <shortName evidence="6">RF-2</shortName>
    </recommendedName>
</protein>
<dbReference type="Gene3D" id="1.20.58.410">
    <property type="entry name" value="Release factor"/>
    <property type="match status" value="1"/>
</dbReference>
<keyword evidence="6" id="KW-0963">Cytoplasm</keyword>
<dbReference type="PANTHER" id="PTHR43116">
    <property type="entry name" value="PEPTIDE CHAIN RELEASE FACTOR 2"/>
    <property type="match status" value="1"/>
</dbReference>